<dbReference type="EMBL" id="MNAN01000028">
    <property type="protein sequence ID" value="OHU95967.1"/>
    <property type="molecule type" value="Genomic_DNA"/>
</dbReference>
<gene>
    <name evidence="2" type="ORF">BIW53_09190</name>
</gene>
<dbReference type="AlphaFoldDB" id="A0A1S1N7I2"/>
<reference evidence="2 3" key="1">
    <citation type="submission" date="2016-10" db="EMBL/GenBank/DDBJ databases">
        <title>Pseudoalteromonas amylolytica sp. nov., isolated from the surface seawater.</title>
        <authorList>
            <person name="Wu Y.-H."/>
            <person name="Cheng H."/>
            <person name="Jin X.-B."/>
            <person name="Wang C.-S."/>
            <person name="Xu X.-W."/>
        </authorList>
    </citation>
    <scope>NUCLEOTIDE SEQUENCE [LARGE SCALE GENOMIC DNA]</scope>
    <source>
        <strain evidence="2 3">JCM 12483</strain>
    </source>
</reference>
<name>A0A1S1N7I2_9GAMM</name>
<dbReference type="SUPFAM" id="SSF82171">
    <property type="entry name" value="DPP6 N-terminal domain-like"/>
    <property type="match status" value="1"/>
</dbReference>
<keyword evidence="3" id="KW-1185">Reference proteome</keyword>
<protein>
    <submittedName>
        <fullName evidence="2">Uncharacterized protein</fullName>
    </submittedName>
</protein>
<feature type="signal peptide" evidence="1">
    <location>
        <begin position="1"/>
        <end position="28"/>
    </location>
</feature>
<accession>A0A1S1N7I2</accession>
<dbReference type="Proteomes" id="UP000180253">
    <property type="component" value="Unassembled WGS sequence"/>
</dbReference>
<proteinExistence type="predicted"/>
<dbReference type="InterPro" id="IPR011659">
    <property type="entry name" value="WD40"/>
</dbReference>
<feature type="chain" id="PRO_5010236726" evidence="1">
    <location>
        <begin position="29"/>
        <end position="296"/>
    </location>
</feature>
<dbReference type="STRING" id="327939.BIW53_09190"/>
<evidence type="ECO:0000313" key="3">
    <source>
        <dbReference type="Proteomes" id="UP000180253"/>
    </source>
</evidence>
<dbReference type="OrthoDB" id="240809at2"/>
<evidence type="ECO:0000256" key="1">
    <source>
        <dbReference type="SAM" id="SignalP"/>
    </source>
</evidence>
<sequence>MIRKIISTSLLLGLFTLSGKSISQSADAALSQHYFGETPPSLVPKLFDPKIVSPDGRFEGGMFNPDMAAFYFTRKNGKYKKRTFFVVRYDNGRWGEVVETDIRWPQFSSDGSVMHLGKQYRELTAAGWSELKSLGAFIKEQGHGLSVSAKGTYYFPFYKKQDNGHGNIGYSQLINGKYQDPIKLGPQINTGEWIAHPYIAPDESYLMWDVVRDVGHGGSDIYISFKNSAGEWLPAINMGEHINTDSDESSPWVSHDGKYLFFSRGDWHRRKDGSKNWVGKSYWVDAKVIENLRPKL</sequence>
<organism evidence="2 3">
    <name type="scientific">Pseudoalteromonas byunsanensis</name>
    <dbReference type="NCBI Taxonomy" id="327939"/>
    <lineage>
        <taxon>Bacteria</taxon>
        <taxon>Pseudomonadati</taxon>
        <taxon>Pseudomonadota</taxon>
        <taxon>Gammaproteobacteria</taxon>
        <taxon>Alteromonadales</taxon>
        <taxon>Pseudoalteromonadaceae</taxon>
        <taxon>Pseudoalteromonas</taxon>
    </lineage>
</organism>
<dbReference type="RefSeq" id="WP_070991536.1">
    <property type="nucleotide sequence ID" value="NZ_CBCSHD010000001.1"/>
</dbReference>
<evidence type="ECO:0000313" key="2">
    <source>
        <dbReference type="EMBL" id="OHU95967.1"/>
    </source>
</evidence>
<keyword evidence="1" id="KW-0732">Signal</keyword>
<comment type="caution">
    <text evidence="2">The sequence shown here is derived from an EMBL/GenBank/DDBJ whole genome shotgun (WGS) entry which is preliminary data.</text>
</comment>
<dbReference type="Pfam" id="PF07676">
    <property type="entry name" value="PD40"/>
    <property type="match status" value="1"/>
</dbReference>